<dbReference type="Proteomes" id="UP000053105">
    <property type="component" value="Unassembled WGS sequence"/>
</dbReference>
<keyword evidence="2" id="KW-1185">Reference proteome</keyword>
<dbReference type="AlphaFoldDB" id="A0A0M9ADY5"/>
<evidence type="ECO:0000313" key="1">
    <source>
        <dbReference type="EMBL" id="KOX81179.1"/>
    </source>
</evidence>
<sequence length="69" mass="7627">MDAMEQPPVRGELPIALGRIFQATRAHKIEKEKERRKQKEKAKISSARSLLADASAVEYSTTFAKAAGI</sequence>
<gene>
    <name evidence="1" type="ORF">WN51_00086</name>
</gene>
<protein>
    <submittedName>
        <fullName evidence="1">Uncharacterized protein</fullName>
    </submittedName>
</protein>
<reference evidence="1 2" key="1">
    <citation type="submission" date="2015-07" db="EMBL/GenBank/DDBJ databases">
        <title>The genome of Melipona quadrifasciata.</title>
        <authorList>
            <person name="Pan H."/>
            <person name="Kapheim K."/>
        </authorList>
    </citation>
    <scope>NUCLEOTIDE SEQUENCE [LARGE SCALE GENOMIC DNA]</scope>
    <source>
        <strain evidence="1">0111107301</strain>
        <tissue evidence="1">Whole body</tissue>
    </source>
</reference>
<evidence type="ECO:0000313" key="2">
    <source>
        <dbReference type="Proteomes" id="UP000053105"/>
    </source>
</evidence>
<accession>A0A0M9ADY5</accession>
<name>A0A0M9ADY5_9HYME</name>
<organism evidence="1 2">
    <name type="scientific">Melipona quadrifasciata</name>
    <dbReference type="NCBI Taxonomy" id="166423"/>
    <lineage>
        <taxon>Eukaryota</taxon>
        <taxon>Metazoa</taxon>
        <taxon>Ecdysozoa</taxon>
        <taxon>Arthropoda</taxon>
        <taxon>Hexapoda</taxon>
        <taxon>Insecta</taxon>
        <taxon>Pterygota</taxon>
        <taxon>Neoptera</taxon>
        <taxon>Endopterygota</taxon>
        <taxon>Hymenoptera</taxon>
        <taxon>Apocrita</taxon>
        <taxon>Aculeata</taxon>
        <taxon>Apoidea</taxon>
        <taxon>Anthophila</taxon>
        <taxon>Apidae</taxon>
        <taxon>Melipona</taxon>
    </lineage>
</organism>
<proteinExistence type="predicted"/>
<dbReference type="EMBL" id="KQ435690">
    <property type="protein sequence ID" value="KOX81179.1"/>
    <property type="molecule type" value="Genomic_DNA"/>
</dbReference>